<evidence type="ECO:0000313" key="1">
    <source>
        <dbReference type="EMBL" id="XBO99323.1"/>
    </source>
</evidence>
<dbReference type="KEGG" id="achh:ABFG95_02245"/>
<proteinExistence type="predicted"/>
<sequence>MSDAEILQYLQSHASVDRFYLFIAPGGDALVKYFDASGRSWNLMEDDDVFIARVVDFLRLSGVRVFDDFEALLKCEQETARLTC</sequence>
<name>A0AAU7LBY7_9BURK</name>
<dbReference type="AlphaFoldDB" id="A0AAU7LBY7"/>
<gene>
    <name evidence="1" type="ORF">ABFG95_02245</name>
</gene>
<reference evidence="1" key="1">
    <citation type="submission" date="2024-05" db="EMBL/GenBank/DDBJ databases">
        <title>Transcriptome analysis of the degradation process of organic nitrogen by two heterotrophic nitrifying and aerobic denitrifying bacteria, Achromobacter sp. HNDS-1 and Enterobacter sp. HNDS-6.</title>
        <authorList>
            <person name="Huang Y."/>
        </authorList>
    </citation>
    <scope>NUCLEOTIDE SEQUENCE</scope>
    <source>
        <strain evidence="1">HNDS-1</strain>
    </source>
</reference>
<accession>A0AAU7LBY7</accession>
<dbReference type="RefSeq" id="WP_348995393.1">
    <property type="nucleotide sequence ID" value="NZ_CP157584.1"/>
</dbReference>
<dbReference type="EMBL" id="CP157584">
    <property type="protein sequence ID" value="XBO99323.1"/>
    <property type="molecule type" value="Genomic_DNA"/>
</dbReference>
<organism evidence="1">
    <name type="scientific">Achromobacter sp. HNDS-1</name>
    <dbReference type="NCBI Taxonomy" id="3151598"/>
    <lineage>
        <taxon>Bacteria</taxon>
        <taxon>Pseudomonadati</taxon>
        <taxon>Pseudomonadota</taxon>
        <taxon>Betaproteobacteria</taxon>
        <taxon>Burkholderiales</taxon>
        <taxon>Alcaligenaceae</taxon>
        <taxon>Achromobacter</taxon>
    </lineage>
</organism>
<protein>
    <submittedName>
        <fullName evidence="1">Uncharacterized protein</fullName>
    </submittedName>
</protein>